<organism evidence="4 5">
    <name type="scientific">Streptomyces chryseus</name>
    <dbReference type="NCBI Taxonomy" id="68186"/>
    <lineage>
        <taxon>Bacteria</taxon>
        <taxon>Bacillati</taxon>
        <taxon>Actinomycetota</taxon>
        <taxon>Actinomycetes</taxon>
        <taxon>Kitasatosporales</taxon>
        <taxon>Streptomycetaceae</taxon>
        <taxon>Streptomyces</taxon>
    </lineage>
</organism>
<evidence type="ECO:0000256" key="1">
    <source>
        <dbReference type="ARBA" id="ARBA00008911"/>
    </source>
</evidence>
<keyword evidence="5" id="KW-1185">Reference proteome</keyword>
<dbReference type="EMBL" id="BMVO01000017">
    <property type="protein sequence ID" value="GHB17065.1"/>
    <property type="molecule type" value="Genomic_DNA"/>
</dbReference>
<dbReference type="EC" id="2.5.1.54" evidence="3"/>
<dbReference type="Gene3D" id="3.20.20.70">
    <property type="entry name" value="Aldolase class I"/>
    <property type="match status" value="2"/>
</dbReference>
<name>A0ABQ3DUR5_9ACTN</name>
<accession>A0ABQ3DUR5</accession>
<proteinExistence type="inferred from homology"/>
<dbReference type="PANTHER" id="PTHR21337:SF0">
    <property type="entry name" value="PHOSPHO-2-DEHYDRO-3-DEOXYHEPTONATE ALDOLASE"/>
    <property type="match status" value="1"/>
</dbReference>
<reference evidence="5" key="1">
    <citation type="journal article" date="2019" name="Int. J. Syst. Evol. Microbiol.">
        <title>The Global Catalogue of Microorganisms (GCM) 10K type strain sequencing project: providing services to taxonomists for standard genome sequencing and annotation.</title>
        <authorList>
            <consortium name="The Broad Institute Genomics Platform"/>
            <consortium name="The Broad Institute Genome Sequencing Center for Infectious Disease"/>
            <person name="Wu L."/>
            <person name="Ma J."/>
        </authorList>
    </citation>
    <scope>NUCLEOTIDE SEQUENCE [LARGE SCALE GENOMIC DNA]</scope>
    <source>
        <strain evidence="5">JCM 4737</strain>
    </source>
</reference>
<protein>
    <recommendedName>
        <fullName evidence="3">Phospho-2-dehydro-3-deoxyheptonate aldolase</fullName>
        <ecNumber evidence="3">2.5.1.54</ecNumber>
    </recommendedName>
</protein>
<dbReference type="SUPFAM" id="SSF51569">
    <property type="entry name" value="Aldolase"/>
    <property type="match status" value="1"/>
</dbReference>
<comment type="caution">
    <text evidence="4">The sequence shown here is derived from an EMBL/GenBank/DDBJ whole genome shotgun (WGS) entry which is preliminary data.</text>
</comment>
<keyword evidence="2 3" id="KW-0808">Transferase</keyword>
<evidence type="ECO:0000313" key="5">
    <source>
        <dbReference type="Proteomes" id="UP000599437"/>
    </source>
</evidence>
<sequence>MADAAALVPTLLGMPALMQNTTRPGAESGGLPPALAAGVADALARPAAQQPDYPDPQAVADVRTTLERMPSLVLPGEVDRLHRRLAEVAHGQAFLLHGGDCAETFAGNTEEHVHSNIRTLLQMAVVLTYGASLPVVKVGRIAGQYAKPRSKPTDDLTLPVYRGDIVNSATPTPAARVADPARMLQAYAHSSASLNHVRAMVDSGVADLQRVQGWNQNFVRDSPAGERFAALAAEIDSGLRFMSACRADHSALHTTEIYASHEALLLDYERGLLRAGGGAAQGGPERLYGLSGHFLWIGERTRGLDDAHVAFASMLANPIGIKIGPGTTPEQAAEYVERLDPDGVPGRLTFISRMGCGRVREVLPAIVEKVTATGHRVIWQCDPMHGNTKETASGYKSRHFDDILDEVKGFFQVHRELGTHPGGLHIELTGDHVTECLGGARGLDDAGLVARYETNCDPRLNSEQSVELAFMVAELMRG</sequence>
<dbReference type="NCBIfam" id="TIGR01358">
    <property type="entry name" value="DAHP_synth_II"/>
    <property type="match status" value="1"/>
</dbReference>
<evidence type="ECO:0000256" key="2">
    <source>
        <dbReference type="ARBA" id="ARBA00022679"/>
    </source>
</evidence>
<dbReference type="PANTHER" id="PTHR21337">
    <property type="entry name" value="PHOSPHO-2-DEHYDRO-3-DEOXYHEPTONATE ALDOLASE 1, 2"/>
    <property type="match status" value="1"/>
</dbReference>
<evidence type="ECO:0000256" key="3">
    <source>
        <dbReference type="RuleBase" id="RU363071"/>
    </source>
</evidence>
<keyword evidence="3" id="KW-0028">Amino-acid biosynthesis</keyword>
<comment type="pathway">
    <text evidence="3">Metabolic intermediate biosynthesis; chorismate biosynthesis; chorismate from D-erythrose 4-phosphate and phosphoenolpyruvate: step 1/7.</text>
</comment>
<dbReference type="InterPro" id="IPR002480">
    <property type="entry name" value="DAHP_synth_2"/>
</dbReference>
<dbReference type="InterPro" id="IPR013785">
    <property type="entry name" value="Aldolase_TIM"/>
</dbReference>
<dbReference type="Proteomes" id="UP000599437">
    <property type="component" value="Unassembled WGS sequence"/>
</dbReference>
<comment type="catalytic activity">
    <reaction evidence="3">
        <text>D-erythrose 4-phosphate + phosphoenolpyruvate + H2O = 7-phospho-2-dehydro-3-deoxy-D-arabino-heptonate + phosphate</text>
        <dbReference type="Rhea" id="RHEA:14717"/>
        <dbReference type="ChEBI" id="CHEBI:15377"/>
        <dbReference type="ChEBI" id="CHEBI:16897"/>
        <dbReference type="ChEBI" id="CHEBI:43474"/>
        <dbReference type="ChEBI" id="CHEBI:58394"/>
        <dbReference type="ChEBI" id="CHEBI:58702"/>
        <dbReference type="EC" id="2.5.1.54"/>
    </reaction>
</comment>
<dbReference type="Pfam" id="PF01474">
    <property type="entry name" value="DAHP_synth_2"/>
    <property type="match status" value="1"/>
</dbReference>
<comment type="similarity">
    <text evidence="1 3">Belongs to the class-II DAHP synthase family.</text>
</comment>
<gene>
    <name evidence="4" type="primary">aroF</name>
    <name evidence="4" type="ORF">GCM10010346_46120</name>
</gene>
<keyword evidence="3" id="KW-0057">Aromatic amino acid biosynthesis</keyword>
<evidence type="ECO:0000313" key="4">
    <source>
        <dbReference type="EMBL" id="GHB17065.1"/>
    </source>
</evidence>